<dbReference type="STRING" id="1076872.G8ZLZ9"/>
<dbReference type="EMBL" id="HE616742">
    <property type="protein sequence ID" value="CCE89643.1"/>
    <property type="molecule type" value="Genomic_DNA"/>
</dbReference>
<feature type="compositionally biased region" description="Low complexity" evidence="4">
    <location>
        <begin position="14"/>
        <end position="26"/>
    </location>
</feature>
<evidence type="ECO:0000256" key="3">
    <source>
        <dbReference type="ARBA" id="ARBA00023004"/>
    </source>
</evidence>
<dbReference type="AlphaFoldDB" id="G8ZLZ9"/>
<dbReference type="PANTHER" id="PTHR46237:SF1">
    <property type="entry name" value="CYTOCHROME B5 REDUCTASE 4"/>
    <property type="match status" value="1"/>
</dbReference>
<dbReference type="GO" id="GO:0005737">
    <property type="term" value="C:cytoplasm"/>
    <property type="evidence" value="ECO:0007669"/>
    <property type="project" value="TreeGrafter"/>
</dbReference>
<organism evidence="6 7">
    <name type="scientific">Torulaspora delbrueckii</name>
    <name type="common">Yeast</name>
    <name type="synonym">Candida colliculosa</name>
    <dbReference type="NCBI Taxonomy" id="4950"/>
    <lineage>
        <taxon>Eukaryota</taxon>
        <taxon>Fungi</taxon>
        <taxon>Dikarya</taxon>
        <taxon>Ascomycota</taxon>
        <taxon>Saccharomycotina</taxon>
        <taxon>Saccharomycetes</taxon>
        <taxon>Saccharomycetales</taxon>
        <taxon>Saccharomycetaceae</taxon>
        <taxon>Torulaspora</taxon>
    </lineage>
</organism>
<dbReference type="InterPro" id="IPR001199">
    <property type="entry name" value="Cyt_B5-like_heme/steroid-bd"/>
</dbReference>
<keyword evidence="7" id="KW-1185">Reference proteome</keyword>
<dbReference type="GO" id="GO:0020037">
    <property type="term" value="F:heme binding"/>
    <property type="evidence" value="ECO:0007669"/>
    <property type="project" value="TreeGrafter"/>
</dbReference>
<protein>
    <recommendedName>
        <fullName evidence="5">Cytochrome b5 heme-binding domain-containing protein</fullName>
    </recommendedName>
</protein>
<feature type="domain" description="Cytochrome b5 heme-binding" evidence="5">
    <location>
        <begin position="122"/>
        <end position="199"/>
    </location>
</feature>
<dbReference type="GO" id="GO:0004128">
    <property type="term" value="F:cytochrome-b5 reductase activity, acting on NAD(P)H"/>
    <property type="evidence" value="ECO:0007669"/>
    <property type="project" value="TreeGrafter"/>
</dbReference>
<keyword evidence="3" id="KW-0408">Iron</keyword>
<dbReference type="Gene3D" id="3.10.120.10">
    <property type="entry name" value="Cytochrome b5-like heme/steroid binding domain"/>
    <property type="match status" value="1"/>
</dbReference>
<gene>
    <name evidence="6" type="primary">TDEL0A03110</name>
    <name evidence="6" type="ORF">TDEL_0A03110</name>
</gene>
<dbReference type="SMART" id="SM01117">
    <property type="entry name" value="Cyt-b5"/>
    <property type="match status" value="1"/>
</dbReference>
<dbReference type="RefSeq" id="XP_003678854.1">
    <property type="nucleotide sequence ID" value="XM_003678806.1"/>
</dbReference>
<dbReference type="PANTHER" id="PTHR46237">
    <property type="entry name" value="CYTOCHROME B5 REDUCTASE 4 FAMILY MEMBER"/>
    <property type="match status" value="1"/>
</dbReference>
<proteinExistence type="predicted"/>
<dbReference type="HOGENOM" id="CLU_046313_2_0_1"/>
<evidence type="ECO:0000256" key="4">
    <source>
        <dbReference type="SAM" id="MobiDB-lite"/>
    </source>
</evidence>
<reference evidence="6 7" key="1">
    <citation type="journal article" date="2011" name="Proc. Natl. Acad. Sci. U.S.A.">
        <title>Evolutionary erosion of yeast sex chromosomes by mating-type switching accidents.</title>
        <authorList>
            <person name="Gordon J.L."/>
            <person name="Armisen D."/>
            <person name="Proux-Wera E."/>
            <person name="Oheigeartaigh S.S."/>
            <person name="Byrne K.P."/>
            <person name="Wolfe K.H."/>
        </authorList>
    </citation>
    <scope>NUCLEOTIDE SEQUENCE [LARGE SCALE GENOMIC DNA]</scope>
    <source>
        <strain evidence="7">ATCC 10662 / CBS 1146 / NBRC 0425 / NCYC 2629 / NRRL Y-866</strain>
    </source>
</reference>
<dbReference type="GO" id="GO:0046872">
    <property type="term" value="F:metal ion binding"/>
    <property type="evidence" value="ECO:0007669"/>
    <property type="project" value="UniProtKB-KW"/>
</dbReference>
<dbReference type="Pfam" id="PF00173">
    <property type="entry name" value="Cyt-b5"/>
    <property type="match status" value="1"/>
</dbReference>
<dbReference type="FunCoup" id="G8ZLZ9">
    <property type="interactions" value="107"/>
</dbReference>
<dbReference type="InterPro" id="IPR051872">
    <property type="entry name" value="Cytochrome_b5/Flavoprotein_Rdt"/>
</dbReference>
<evidence type="ECO:0000313" key="7">
    <source>
        <dbReference type="Proteomes" id="UP000005627"/>
    </source>
</evidence>
<dbReference type="InterPro" id="IPR036400">
    <property type="entry name" value="Cyt_B5-like_heme/steroid_sf"/>
</dbReference>
<keyword evidence="2" id="KW-0479">Metal-binding</keyword>
<evidence type="ECO:0000313" key="6">
    <source>
        <dbReference type="EMBL" id="CCE89643.1"/>
    </source>
</evidence>
<evidence type="ECO:0000256" key="1">
    <source>
        <dbReference type="ARBA" id="ARBA00022617"/>
    </source>
</evidence>
<accession>G8ZLZ9</accession>
<evidence type="ECO:0000259" key="5">
    <source>
        <dbReference type="PROSITE" id="PS50255"/>
    </source>
</evidence>
<dbReference type="GeneID" id="11502705"/>
<keyword evidence="1" id="KW-0349">Heme</keyword>
<sequence>MAQQIETAKDNLRKPAASKSSLAPPSNQFNPRLGQSLRDGIPTQAGCSTLGAGGYRNKVRLKPGHSALDWHALASGKGKSQGLVVGIDRLLSEDMEKLQQLNHPHTLIQLQRGVPPYLIRPLLNIDRELLQKHKTLDDCWCVIKGRVYCLTYYFDFHPGGVDILFKTCAGKDGTEMFNKYHRWVSFDKLLETCLVGVFVS</sequence>
<dbReference type="InParanoid" id="G8ZLZ9"/>
<dbReference type="SUPFAM" id="SSF55856">
    <property type="entry name" value="Cytochrome b5-like heme/steroid binding domain"/>
    <property type="match status" value="1"/>
</dbReference>
<dbReference type="OrthoDB" id="432299at2759"/>
<dbReference type="eggNOG" id="KOG0536">
    <property type="taxonomic scope" value="Eukaryota"/>
</dbReference>
<feature type="region of interest" description="Disordered" evidence="4">
    <location>
        <begin position="1"/>
        <end position="40"/>
    </location>
</feature>
<evidence type="ECO:0000256" key="2">
    <source>
        <dbReference type="ARBA" id="ARBA00022723"/>
    </source>
</evidence>
<name>G8ZLZ9_TORDE</name>
<dbReference type="KEGG" id="tdl:TDEL_0A03110"/>
<dbReference type="Proteomes" id="UP000005627">
    <property type="component" value="Chromosome 1"/>
</dbReference>
<dbReference type="PROSITE" id="PS50255">
    <property type="entry name" value="CYTOCHROME_B5_2"/>
    <property type="match status" value="1"/>
</dbReference>